<reference evidence="2" key="1">
    <citation type="journal article" date="2023" name="G3 (Bethesda)">
        <title>Genome assembly and association tests identify interacting loci associated with vigor, precocity, and sex in interspecific pistachio rootstocks.</title>
        <authorList>
            <person name="Palmer W."/>
            <person name="Jacygrad E."/>
            <person name="Sagayaradj S."/>
            <person name="Cavanaugh K."/>
            <person name="Han R."/>
            <person name="Bertier L."/>
            <person name="Beede B."/>
            <person name="Kafkas S."/>
            <person name="Golino D."/>
            <person name="Preece J."/>
            <person name="Michelmore R."/>
        </authorList>
    </citation>
    <scope>NUCLEOTIDE SEQUENCE [LARGE SCALE GENOMIC DNA]</scope>
</reference>
<accession>A0ACC1ARP7</accession>
<dbReference type="EMBL" id="CM047905">
    <property type="protein sequence ID" value="KAJ0089359.1"/>
    <property type="molecule type" value="Genomic_DNA"/>
</dbReference>
<protein>
    <submittedName>
        <fullName evidence="1">Uncharacterized protein</fullName>
    </submittedName>
</protein>
<gene>
    <name evidence="1" type="ORF">Patl1_32804</name>
</gene>
<name>A0ACC1ARP7_9ROSI</name>
<evidence type="ECO:0000313" key="2">
    <source>
        <dbReference type="Proteomes" id="UP001164250"/>
    </source>
</evidence>
<organism evidence="1 2">
    <name type="scientific">Pistacia atlantica</name>
    <dbReference type="NCBI Taxonomy" id="434234"/>
    <lineage>
        <taxon>Eukaryota</taxon>
        <taxon>Viridiplantae</taxon>
        <taxon>Streptophyta</taxon>
        <taxon>Embryophyta</taxon>
        <taxon>Tracheophyta</taxon>
        <taxon>Spermatophyta</taxon>
        <taxon>Magnoliopsida</taxon>
        <taxon>eudicotyledons</taxon>
        <taxon>Gunneridae</taxon>
        <taxon>Pentapetalae</taxon>
        <taxon>rosids</taxon>
        <taxon>malvids</taxon>
        <taxon>Sapindales</taxon>
        <taxon>Anacardiaceae</taxon>
        <taxon>Pistacia</taxon>
    </lineage>
</organism>
<evidence type="ECO:0000313" key="1">
    <source>
        <dbReference type="EMBL" id="KAJ0089359.1"/>
    </source>
</evidence>
<comment type="caution">
    <text evidence="1">The sequence shown here is derived from an EMBL/GenBank/DDBJ whole genome shotgun (WGS) entry which is preliminary data.</text>
</comment>
<dbReference type="Proteomes" id="UP001164250">
    <property type="component" value="Chromosome 9"/>
</dbReference>
<keyword evidence="2" id="KW-1185">Reference proteome</keyword>
<proteinExistence type="predicted"/>
<sequence length="354" mass="40464">MITGLIFIFLIGSFVTSLCIFVAVMESKFSRTSNEEEVSPITLETCRDIVSTLPRENNWRAFGDLCFYQDFFCYSYLLEGAIFAQNHYQAQPSDILICGVPKSGNTWLKALTFSIVTRTQFDNTTTPLLTKNPHNCIPFMEIDFSRKGIKTTPGSLPLISTHLPYTSLPISIIDSACKIVYMCREPKDSFVSLWHYARKLKGGLQEPMSLGETFELFCKGVSDYGPYWDHILGYWKASLEKPEKILFLKYEDVIKDTPFYVERMAEFMGYPFSPEEEKEGKIQDIVEFCSFENLSNLEVIKTGSSAHIGIENKIFFRKGKVGDWKNYLTTEMAERLDKITKQKLSGYGLSFHSA</sequence>